<gene>
    <name evidence="2" type="ORF">MENT_LOCUS55824</name>
</gene>
<comment type="caution">
    <text evidence="2">The sequence shown here is derived from an EMBL/GenBank/DDBJ whole genome shotgun (WGS) entry which is preliminary data.</text>
</comment>
<evidence type="ECO:0000313" key="2">
    <source>
        <dbReference type="EMBL" id="CAD2202204.1"/>
    </source>
</evidence>
<name>A0A6V7XSE3_MELEN</name>
<sequence length="177" mass="20555">MKKSFLFLFLFFVIFQQELTNGVKKREGATANNTPNPELIVEGSLLIRIFSELDIGHVIYSNTDITEYIKGFGNYLILSTFGISNIFDNNPFDKTFNRLKNVIENYKNKVEQINILGNEEKSSDEKCREIMSRLNELTNKVHPNYVKHLIYYLTGFSMETGVLDDMLYISEKLTEQE</sequence>
<feature type="chain" id="PRO_5027906363" evidence="1">
    <location>
        <begin position="23"/>
        <end position="177"/>
    </location>
</feature>
<organism evidence="2 3">
    <name type="scientific">Meloidogyne enterolobii</name>
    <name type="common">Root-knot nematode worm</name>
    <name type="synonym">Meloidogyne mayaguensis</name>
    <dbReference type="NCBI Taxonomy" id="390850"/>
    <lineage>
        <taxon>Eukaryota</taxon>
        <taxon>Metazoa</taxon>
        <taxon>Ecdysozoa</taxon>
        <taxon>Nematoda</taxon>
        <taxon>Chromadorea</taxon>
        <taxon>Rhabditida</taxon>
        <taxon>Tylenchina</taxon>
        <taxon>Tylenchomorpha</taxon>
        <taxon>Tylenchoidea</taxon>
        <taxon>Meloidogynidae</taxon>
        <taxon>Meloidogyninae</taxon>
        <taxon>Meloidogyne</taxon>
    </lineage>
</organism>
<dbReference type="EMBL" id="CAJEWN010002153">
    <property type="protein sequence ID" value="CAD2202204.1"/>
    <property type="molecule type" value="Genomic_DNA"/>
</dbReference>
<proteinExistence type="predicted"/>
<protein>
    <submittedName>
        <fullName evidence="2">Uncharacterized protein</fullName>
    </submittedName>
</protein>
<evidence type="ECO:0000313" key="3">
    <source>
        <dbReference type="Proteomes" id="UP000580250"/>
    </source>
</evidence>
<evidence type="ECO:0000256" key="1">
    <source>
        <dbReference type="SAM" id="SignalP"/>
    </source>
</evidence>
<feature type="signal peptide" evidence="1">
    <location>
        <begin position="1"/>
        <end position="22"/>
    </location>
</feature>
<dbReference type="Proteomes" id="UP000580250">
    <property type="component" value="Unassembled WGS sequence"/>
</dbReference>
<accession>A0A6V7XSE3</accession>
<keyword evidence="1" id="KW-0732">Signal</keyword>
<dbReference type="AlphaFoldDB" id="A0A6V7XSE3"/>
<reference evidence="2 3" key="1">
    <citation type="submission" date="2020-08" db="EMBL/GenBank/DDBJ databases">
        <authorList>
            <person name="Koutsovoulos G."/>
            <person name="Danchin GJ E."/>
        </authorList>
    </citation>
    <scope>NUCLEOTIDE SEQUENCE [LARGE SCALE GENOMIC DNA]</scope>
</reference>